<accession>B9RTM8</accession>
<gene>
    <name evidence="2" type="ORF">RCOM_0911530</name>
</gene>
<keyword evidence="3" id="KW-1185">Reference proteome</keyword>
<sequence length="83" mass="8838">MDNNMQGDTSPVTGESEKELCTLNSSNMQRGMSPPQDLAVEVLSSKRNVLIPQAASASAAEESVEPHPMTATHSLRPQMGDVV</sequence>
<organism evidence="2 3">
    <name type="scientific">Ricinus communis</name>
    <name type="common">Castor bean</name>
    <dbReference type="NCBI Taxonomy" id="3988"/>
    <lineage>
        <taxon>Eukaryota</taxon>
        <taxon>Viridiplantae</taxon>
        <taxon>Streptophyta</taxon>
        <taxon>Embryophyta</taxon>
        <taxon>Tracheophyta</taxon>
        <taxon>Spermatophyta</taxon>
        <taxon>Magnoliopsida</taxon>
        <taxon>eudicotyledons</taxon>
        <taxon>Gunneridae</taxon>
        <taxon>Pentapetalae</taxon>
        <taxon>rosids</taxon>
        <taxon>fabids</taxon>
        <taxon>Malpighiales</taxon>
        <taxon>Euphorbiaceae</taxon>
        <taxon>Acalyphoideae</taxon>
        <taxon>Acalypheae</taxon>
        <taxon>Ricinus</taxon>
    </lineage>
</organism>
<evidence type="ECO:0000313" key="3">
    <source>
        <dbReference type="Proteomes" id="UP000008311"/>
    </source>
</evidence>
<protein>
    <submittedName>
        <fullName evidence="2">Uncharacterized protein</fullName>
    </submittedName>
</protein>
<name>B9RTM8_RICCO</name>
<feature type="compositionally biased region" description="Polar residues" evidence="1">
    <location>
        <begin position="1"/>
        <end position="13"/>
    </location>
</feature>
<feature type="region of interest" description="Disordered" evidence="1">
    <location>
        <begin position="53"/>
        <end position="83"/>
    </location>
</feature>
<proteinExistence type="predicted"/>
<feature type="region of interest" description="Disordered" evidence="1">
    <location>
        <begin position="1"/>
        <end position="34"/>
    </location>
</feature>
<dbReference type="Proteomes" id="UP000008311">
    <property type="component" value="Unassembled WGS sequence"/>
</dbReference>
<reference evidence="3" key="1">
    <citation type="journal article" date="2010" name="Nat. Biotechnol.">
        <title>Draft genome sequence of the oilseed species Ricinus communis.</title>
        <authorList>
            <person name="Chan A.P."/>
            <person name="Crabtree J."/>
            <person name="Zhao Q."/>
            <person name="Lorenzi H."/>
            <person name="Orvis J."/>
            <person name="Puiu D."/>
            <person name="Melake-Berhan A."/>
            <person name="Jones K.M."/>
            <person name="Redman J."/>
            <person name="Chen G."/>
            <person name="Cahoon E.B."/>
            <person name="Gedil M."/>
            <person name="Stanke M."/>
            <person name="Haas B.J."/>
            <person name="Wortman J.R."/>
            <person name="Fraser-Liggett C.M."/>
            <person name="Ravel J."/>
            <person name="Rabinowicz P.D."/>
        </authorList>
    </citation>
    <scope>NUCLEOTIDE SEQUENCE [LARGE SCALE GENOMIC DNA]</scope>
    <source>
        <strain evidence="3">cv. Hale</strain>
    </source>
</reference>
<evidence type="ECO:0000256" key="1">
    <source>
        <dbReference type="SAM" id="MobiDB-lite"/>
    </source>
</evidence>
<evidence type="ECO:0000313" key="2">
    <source>
        <dbReference type="EMBL" id="EEF45260.1"/>
    </source>
</evidence>
<dbReference type="InParanoid" id="B9RTM8"/>
<dbReference type="EMBL" id="EQ973814">
    <property type="protein sequence ID" value="EEF45260.1"/>
    <property type="molecule type" value="Genomic_DNA"/>
</dbReference>
<dbReference type="AlphaFoldDB" id="B9RTM8"/>